<dbReference type="Gene3D" id="3.80.10.10">
    <property type="entry name" value="Ribonuclease Inhibitor"/>
    <property type="match status" value="1"/>
</dbReference>
<sequence length="556" mass="63716">MVRAMQASRRGTKRTAKSNEKKESKRSRKSKSSNNESSSNQDLDLSFSNVHINQLPSHVLGLIFSNLNTIDHLRIEKVCRHWRQVSISHSWNNYETVSFSQLFQSYPMKQVTNRHVYILFFNFIKLYRDFNFWISYKKRASFRRISLVPFNLLFIIFQIQIVMKRARHHLKVIDLIGFRLDPKLNYSLCSSLNLVPCVHTLNLDYLQLTNSSISLIGRYLPKLKHLSVRNSFKHTNMEKGLSKLFSCCQSLESLCVSENEILKGDCFENLPKSLKTLNISCCFRLKPSAINGIQANCSNLQTLIMDQMDTLQTQQMNNIFMALKNLTSLHFSECYGTEFYEGQPNLLALGNLSQLREMHVYDNLLINDAVLRAIGQGCRSLLLLNLSMSNRGVTDTGLRHIASLRSLNELRLTGHRALSDNTLIEIINNKKLKVLVLGKCTNISNVSVVMAIRNCKELKTLDLSYCPNVNQIIFKELDKQMSTRFGRSTPTSDLKKFNLSVSRSGIHGCIPQKYSPWIKIIDHYENEGLLGSFSPGLLVARILHFPHALLRDLHPV</sequence>
<keyword evidence="2" id="KW-0812">Transmembrane</keyword>
<dbReference type="Gene3D" id="1.20.1280.50">
    <property type="match status" value="1"/>
</dbReference>
<evidence type="ECO:0000259" key="3">
    <source>
        <dbReference type="PROSITE" id="PS50181"/>
    </source>
</evidence>
<proteinExistence type="predicted"/>
<dbReference type="SMART" id="SM00367">
    <property type="entry name" value="LRR_CC"/>
    <property type="match status" value="6"/>
</dbReference>
<organism evidence="4 5">
    <name type="scientific">Meloidogyne graminicola</name>
    <dbReference type="NCBI Taxonomy" id="189291"/>
    <lineage>
        <taxon>Eukaryota</taxon>
        <taxon>Metazoa</taxon>
        <taxon>Ecdysozoa</taxon>
        <taxon>Nematoda</taxon>
        <taxon>Chromadorea</taxon>
        <taxon>Rhabditida</taxon>
        <taxon>Tylenchina</taxon>
        <taxon>Tylenchomorpha</taxon>
        <taxon>Tylenchoidea</taxon>
        <taxon>Meloidogynidae</taxon>
        <taxon>Meloidogyninae</taxon>
        <taxon>Meloidogyne</taxon>
    </lineage>
</organism>
<dbReference type="GO" id="GO:0031146">
    <property type="term" value="P:SCF-dependent proteasomal ubiquitin-dependent protein catabolic process"/>
    <property type="evidence" value="ECO:0007669"/>
    <property type="project" value="TreeGrafter"/>
</dbReference>
<dbReference type="InterPro" id="IPR001810">
    <property type="entry name" value="F-box_dom"/>
</dbReference>
<feature type="region of interest" description="Disordered" evidence="1">
    <location>
        <begin position="1"/>
        <end position="42"/>
    </location>
</feature>
<keyword evidence="2" id="KW-1133">Transmembrane helix</keyword>
<dbReference type="PANTHER" id="PTHR13318">
    <property type="entry name" value="PARTNER OF PAIRED, ISOFORM B-RELATED"/>
    <property type="match status" value="1"/>
</dbReference>
<accession>A0A8S9ZMX4</accession>
<dbReference type="OrthoDB" id="5788212at2759"/>
<dbReference type="InterPro" id="IPR032675">
    <property type="entry name" value="LRR_dom_sf"/>
</dbReference>
<evidence type="ECO:0000313" key="5">
    <source>
        <dbReference type="Proteomes" id="UP000605970"/>
    </source>
</evidence>
<name>A0A8S9ZMX4_9BILA</name>
<dbReference type="Proteomes" id="UP000605970">
    <property type="component" value="Unassembled WGS sequence"/>
</dbReference>
<dbReference type="SMART" id="SM00256">
    <property type="entry name" value="FBOX"/>
    <property type="match status" value="1"/>
</dbReference>
<feature type="domain" description="F-box" evidence="3">
    <location>
        <begin position="49"/>
        <end position="94"/>
    </location>
</feature>
<comment type="caution">
    <text evidence="4">The sequence shown here is derived from an EMBL/GenBank/DDBJ whole genome shotgun (WGS) entry which is preliminary data.</text>
</comment>
<dbReference type="AlphaFoldDB" id="A0A8S9ZMX4"/>
<gene>
    <name evidence="4" type="ORF">Mgra_00005797</name>
</gene>
<evidence type="ECO:0000313" key="4">
    <source>
        <dbReference type="EMBL" id="KAF7634764.1"/>
    </source>
</evidence>
<reference evidence="4" key="1">
    <citation type="journal article" date="2020" name="Ecol. Evol.">
        <title>Genome structure and content of the rice root-knot nematode (Meloidogyne graminicola).</title>
        <authorList>
            <person name="Phan N.T."/>
            <person name="Danchin E.G.J."/>
            <person name="Klopp C."/>
            <person name="Perfus-Barbeoch L."/>
            <person name="Kozlowski D.K."/>
            <person name="Koutsovoulos G.D."/>
            <person name="Lopez-Roques C."/>
            <person name="Bouchez O."/>
            <person name="Zahm M."/>
            <person name="Besnard G."/>
            <person name="Bellafiore S."/>
        </authorList>
    </citation>
    <scope>NUCLEOTIDE SEQUENCE</scope>
    <source>
        <strain evidence="4">VN-18</strain>
    </source>
</reference>
<dbReference type="EMBL" id="JABEBT010000051">
    <property type="protein sequence ID" value="KAF7634764.1"/>
    <property type="molecule type" value="Genomic_DNA"/>
</dbReference>
<feature type="transmembrane region" description="Helical" evidence="2">
    <location>
        <begin position="145"/>
        <end position="163"/>
    </location>
</feature>
<keyword evidence="5" id="KW-1185">Reference proteome</keyword>
<dbReference type="Pfam" id="PF12937">
    <property type="entry name" value="F-box-like"/>
    <property type="match status" value="1"/>
</dbReference>
<dbReference type="PROSITE" id="PS50181">
    <property type="entry name" value="FBOX"/>
    <property type="match status" value="1"/>
</dbReference>
<evidence type="ECO:0000256" key="2">
    <source>
        <dbReference type="SAM" id="Phobius"/>
    </source>
</evidence>
<evidence type="ECO:0000256" key="1">
    <source>
        <dbReference type="SAM" id="MobiDB-lite"/>
    </source>
</evidence>
<dbReference type="InterPro" id="IPR006553">
    <property type="entry name" value="Leu-rich_rpt_Cys-con_subtyp"/>
</dbReference>
<dbReference type="GO" id="GO:0019005">
    <property type="term" value="C:SCF ubiquitin ligase complex"/>
    <property type="evidence" value="ECO:0007669"/>
    <property type="project" value="TreeGrafter"/>
</dbReference>
<keyword evidence="2" id="KW-0472">Membrane</keyword>
<protein>
    <recommendedName>
        <fullName evidence="3">F-box domain-containing protein</fullName>
    </recommendedName>
</protein>
<dbReference type="SUPFAM" id="SSF52047">
    <property type="entry name" value="RNI-like"/>
    <property type="match status" value="2"/>
</dbReference>